<evidence type="ECO:0000256" key="1">
    <source>
        <dbReference type="SAM" id="MobiDB-lite"/>
    </source>
</evidence>
<sequence>MNGRNTFAERGGKGEKKTKENRLGLDVSTVGLGDGGGLDHGGAAAVTALEVGAAVEPGGLEGALCLESTDLILHLEGKADVIEAVDEAVLAEGVDVEGGELGAGGVLDLLVDEDERGVFGAVGGVVAEFVEEGAAEAGTLDRLEELLGDDGVRVDVGAVHWGGDAAEGGELGETRAGAGSGRGSRGVGVRLVVGWHVHDAVELVFRRGFLVLLLDVQVGLGLGQQGAGGQMLAHVGKVAGDGGGGSHGGGHEVGAAAGTLATLEIAVGGAGAALLGREDVGVHAQAHGAAGLTPLETCVREDAVQPLGFRLLFDQTRTGDDHGAHDVAGNLLTADDLGRGAQILNPRIGARADEHLVNGDVLHSGAGHETHVLEGTLAGDLAVLVLEVVGSGDDARDRDNILRGSTPGNGGDDILAVKDDGLVIDGALVGREARPEGDGPLPLGAVVLGGQGPALEVFEGGLVGCDHARAGTGLDGHVTHGHPGLHAQAANDGTAELDDRTITTRGANDSDNVQDHILTGHAGRQLAVYLNAHVLAAAGEEGLSGEDVLDFARADTEREGAEGTVCGGVAVTADNGGTGKREPLLGTDDVNNTLTPISHAEICETEVLDVLFEGGALQTRVGFFDELFDILEVFSRRGRDVLLLN</sequence>
<dbReference type="AntiFam" id="ANF00098">
    <property type="entry name" value="Shadow ORF (opposite leuC)"/>
</dbReference>
<proteinExistence type="predicted"/>
<evidence type="ECO:0000313" key="3">
    <source>
        <dbReference type="Proteomes" id="UP000465221"/>
    </source>
</evidence>
<comment type="caution">
    <text evidence="2">The sequence shown here is derived from an EMBL/GenBank/DDBJ whole genome shotgun (WGS) entry which is preliminary data.</text>
</comment>
<feature type="compositionally biased region" description="Basic and acidic residues" evidence="1">
    <location>
        <begin position="10"/>
        <end position="20"/>
    </location>
</feature>
<evidence type="ECO:0000313" key="2">
    <source>
        <dbReference type="EMBL" id="GFF30512.1"/>
    </source>
</evidence>
<keyword evidence="2" id="KW-0489">Methyltransferase</keyword>
<dbReference type="GO" id="GO:0008168">
    <property type="term" value="F:methyltransferase activity"/>
    <property type="evidence" value="ECO:0007669"/>
    <property type="project" value="UniProtKB-KW"/>
</dbReference>
<organism evidence="2 3">
    <name type="scientific">Aspergillus udagawae</name>
    <dbReference type="NCBI Taxonomy" id="91492"/>
    <lineage>
        <taxon>Eukaryota</taxon>
        <taxon>Fungi</taxon>
        <taxon>Dikarya</taxon>
        <taxon>Ascomycota</taxon>
        <taxon>Pezizomycotina</taxon>
        <taxon>Eurotiomycetes</taxon>
        <taxon>Eurotiomycetidae</taxon>
        <taxon>Eurotiales</taxon>
        <taxon>Aspergillaceae</taxon>
        <taxon>Aspergillus</taxon>
        <taxon>Aspergillus subgen. Fumigati</taxon>
    </lineage>
</organism>
<reference evidence="2 3" key="1">
    <citation type="submission" date="2020-01" db="EMBL/GenBank/DDBJ databases">
        <title>Draft genome sequence of Aspergillus udagawae IFM 46972.</title>
        <authorList>
            <person name="Takahashi H."/>
            <person name="Yaguchi T."/>
        </authorList>
    </citation>
    <scope>NUCLEOTIDE SEQUENCE [LARGE SCALE GENOMIC DNA]</scope>
    <source>
        <strain evidence="2 3">IFM 46972</strain>
    </source>
</reference>
<gene>
    <name evidence="2" type="ORF">IFM46972_02940</name>
</gene>
<name>A0A8H3RS89_9EURO</name>
<dbReference type="Proteomes" id="UP000465221">
    <property type="component" value="Unassembled WGS sequence"/>
</dbReference>
<feature type="region of interest" description="Disordered" evidence="1">
    <location>
        <begin position="1"/>
        <end position="20"/>
    </location>
</feature>
<keyword evidence="2" id="KW-0808">Transferase</keyword>
<protein>
    <submittedName>
        <fullName evidence="2">Lysine-specific demethylase 8</fullName>
    </submittedName>
</protein>
<dbReference type="AlphaFoldDB" id="A0A8H3RS89"/>
<accession>A0A8H3RS89</accession>
<dbReference type="EMBL" id="BLKC01000015">
    <property type="protein sequence ID" value="GFF30512.1"/>
    <property type="molecule type" value="Genomic_DNA"/>
</dbReference>
<dbReference type="GO" id="GO:0032259">
    <property type="term" value="P:methylation"/>
    <property type="evidence" value="ECO:0007669"/>
    <property type="project" value="UniProtKB-KW"/>
</dbReference>